<dbReference type="InterPro" id="IPR003961">
    <property type="entry name" value="FN3_dom"/>
</dbReference>
<feature type="transmembrane region" description="Helical" evidence="2">
    <location>
        <begin position="29"/>
        <end position="49"/>
    </location>
</feature>
<keyword evidence="2" id="KW-0472">Membrane</keyword>
<keyword evidence="2" id="KW-1133">Transmembrane helix</keyword>
<protein>
    <recommendedName>
        <fullName evidence="5">Fibronectin type-III domain-containing protein</fullName>
    </recommendedName>
</protein>
<evidence type="ECO:0000256" key="1">
    <source>
        <dbReference type="SAM" id="MobiDB-lite"/>
    </source>
</evidence>
<feature type="region of interest" description="Disordered" evidence="1">
    <location>
        <begin position="580"/>
        <end position="599"/>
    </location>
</feature>
<keyword evidence="4" id="KW-1185">Reference proteome</keyword>
<feature type="region of interest" description="Disordered" evidence="1">
    <location>
        <begin position="1"/>
        <end position="24"/>
    </location>
</feature>
<feature type="region of interest" description="Disordered" evidence="1">
    <location>
        <begin position="406"/>
        <end position="515"/>
    </location>
</feature>
<organism evidence="3 4">
    <name type="scientific">Nocardioides lianchengensis</name>
    <dbReference type="NCBI Taxonomy" id="1045774"/>
    <lineage>
        <taxon>Bacteria</taxon>
        <taxon>Bacillati</taxon>
        <taxon>Actinomycetota</taxon>
        <taxon>Actinomycetes</taxon>
        <taxon>Propionibacteriales</taxon>
        <taxon>Nocardioidaceae</taxon>
        <taxon>Nocardioides</taxon>
    </lineage>
</organism>
<evidence type="ECO:0000313" key="3">
    <source>
        <dbReference type="EMBL" id="SDC72871.1"/>
    </source>
</evidence>
<dbReference type="RefSeq" id="WP_139175442.1">
    <property type="nucleotide sequence ID" value="NZ_FMZM01000003.1"/>
</dbReference>
<feature type="compositionally biased region" description="Acidic residues" evidence="1">
    <location>
        <begin position="427"/>
        <end position="447"/>
    </location>
</feature>
<dbReference type="CDD" id="cd00063">
    <property type="entry name" value="FN3"/>
    <property type="match status" value="1"/>
</dbReference>
<sequence length="819" mass="84724">MSWARDTAGRWRARVPRRRESSRLRTGRGAAEVSVVVVTASLIAGVLFGNGLTRTSVDIADGLTWFADDPTGEVIQVNPATGRPEVRVKVGEKGDELSIEQWDGRMVVTNRSTGELTSWDLANILASGQRRVAPGSGSEVLHHDGDMFLVDRDRGTLAAVDEVSTDAIGEMWNAPAGIADAVVDRDGRIWALDSEGLLSELRWSPETDGGTFVVEDERRIDYAGARSVLVAHDRGVTVFGADAGIVVQVGTGHDVVADAAQLSGDLTAPAFAPAELVPVSSPQTGTVAIVGDQRVVEVGVTDIGCRKPATPEVFEGVVYVPCPGDGKVVRLTPDGARAGGDIAVAEDAVPDLVLDDGQLLINVPGDAHGAVVHSGGKVETIVRYDEDLPTVAAGGLSEIAPPAPEVVPQAAQQETAPPPPEPTTTEPSDEEQGEQENSDEDEVDDGSDACILGIACVGGGESEGPSDGPSSNGGHGNGNGGNGNNNGNGNNHGEDEGGEDEGGQQPATPEPMQAPSTVVATELPDGTVRVTWTHRGTPASSFQVEEVGGAIESTVTGGYRQTTVDVEPGPHRFVVTALASGQPPVSSTPSPEVVTTGRPGEVTGITGTATGNEVDTTALVQFSWEAAPDNGSPIVRYDIQVTDTVNGTFTLPPSTSTSASYTATCAATYCDPGPVRVTITPVNAKGTGPATTGTLAYDGPTAPPLPAAGKKVATAQNTSWNGLGYDGKGRTTLTLAPPPDWSGFQGTCTWVHRGNANGETKGTIPCDAKQLVLPVSHGWVKKNESPVRKHSIVFTASSSQGSVTSATYAWEFRQPVPNS</sequence>
<accession>A0A1G6NYZ0</accession>
<dbReference type="SUPFAM" id="SSF101898">
    <property type="entry name" value="NHL repeat"/>
    <property type="match status" value="1"/>
</dbReference>
<dbReference type="OrthoDB" id="3691453at2"/>
<evidence type="ECO:0008006" key="5">
    <source>
        <dbReference type="Google" id="ProtNLM"/>
    </source>
</evidence>
<proteinExistence type="predicted"/>
<keyword evidence="2" id="KW-0812">Transmembrane</keyword>
<name>A0A1G6NYZ0_9ACTN</name>
<feature type="compositionally biased region" description="Low complexity" evidence="1">
    <location>
        <begin position="406"/>
        <end position="415"/>
    </location>
</feature>
<evidence type="ECO:0000256" key="2">
    <source>
        <dbReference type="SAM" id="Phobius"/>
    </source>
</evidence>
<feature type="compositionally biased region" description="Gly residues" evidence="1">
    <location>
        <begin position="471"/>
        <end position="486"/>
    </location>
</feature>
<dbReference type="STRING" id="1045774.SAMN05421872_103421"/>
<gene>
    <name evidence="3" type="ORF">SAMN05421872_103421</name>
</gene>
<dbReference type="AlphaFoldDB" id="A0A1G6NYZ0"/>
<feature type="compositionally biased region" description="Low complexity" evidence="1">
    <location>
        <begin position="583"/>
        <end position="596"/>
    </location>
</feature>
<evidence type="ECO:0000313" key="4">
    <source>
        <dbReference type="Proteomes" id="UP000199034"/>
    </source>
</evidence>
<dbReference type="EMBL" id="FMZM01000003">
    <property type="protein sequence ID" value="SDC72871.1"/>
    <property type="molecule type" value="Genomic_DNA"/>
</dbReference>
<reference evidence="3 4" key="1">
    <citation type="submission" date="2016-10" db="EMBL/GenBank/DDBJ databases">
        <authorList>
            <person name="de Groot N.N."/>
        </authorList>
    </citation>
    <scope>NUCLEOTIDE SEQUENCE [LARGE SCALE GENOMIC DNA]</scope>
    <source>
        <strain evidence="3 4">CGMCC 4.6858</strain>
    </source>
</reference>
<dbReference type="Proteomes" id="UP000199034">
    <property type="component" value="Unassembled WGS sequence"/>
</dbReference>